<gene>
    <name evidence="1" type="ORF">TCM_032594</name>
</gene>
<dbReference type="OMA" id="IAKMFAR"/>
<dbReference type="InParanoid" id="A0A061F962"/>
<reference evidence="1 2" key="1">
    <citation type="journal article" date="2013" name="Genome Biol.">
        <title>The genome sequence of the most widely cultivated cacao type and its use to identify candidate genes regulating pod color.</title>
        <authorList>
            <person name="Motamayor J.C."/>
            <person name="Mockaitis K."/>
            <person name="Schmutz J."/>
            <person name="Haiminen N."/>
            <person name="Iii D.L."/>
            <person name="Cornejo O."/>
            <person name="Findley S.D."/>
            <person name="Zheng P."/>
            <person name="Utro F."/>
            <person name="Royaert S."/>
            <person name="Saski C."/>
            <person name="Jenkins J."/>
            <person name="Podicheti R."/>
            <person name="Zhao M."/>
            <person name="Scheffler B.E."/>
            <person name="Stack J.C."/>
            <person name="Feltus F.A."/>
            <person name="Mustiga G.M."/>
            <person name="Amores F."/>
            <person name="Phillips W."/>
            <person name="Marelli J.P."/>
            <person name="May G.D."/>
            <person name="Shapiro H."/>
            <person name="Ma J."/>
            <person name="Bustamante C.D."/>
            <person name="Schnell R.J."/>
            <person name="Main D."/>
            <person name="Gilbert D."/>
            <person name="Parida L."/>
            <person name="Kuhn D.N."/>
        </authorList>
    </citation>
    <scope>NUCLEOTIDE SEQUENCE [LARGE SCALE GENOMIC DNA]</scope>
    <source>
        <strain evidence="2">cv. Matina 1-6</strain>
    </source>
</reference>
<name>A0A061F962_THECC</name>
<protein>
    <submittedName>
        <fullName evidence="1">Uncharacterized protein</fullName>
    </submittedName>
</protein>
<dbReference type="Proteomes" id="UP000026915">
    <property type="component" value="Chromosome 7"/>
</dbReference>
<evidence type="ECO:0000313" key="2">
    <source>
        <dbReference type="Proteomes" id="UP000026915"/>
    </source>
</evidence>
<proteinExistence type="predicted"/>
<dbReference type="HOGENOM" id="CLU_2502479_0_0_1"/>
<sequence>MNNRRASICIELSVSRLHKIISKTIENMLKGVLREVISKNQFTFIKGRQLLDYSLITNEVIDLLRKDHDEGLSFKIDFEKAFNSVE</sequence>
<keyword evidence="2" id="KW-1185">Reference proteome</keyword>
<dbReference type="AlphaFoldDB" id="A0A061F962"/>
<dbReference type="EMBL" id="CM001885">
    <property type="protein sequence ID" value="EOY13885.1"/>
    <property type="molecule type" value="Genomic_DNA"/>
</dbReference>
<dbReference type="Gramene" id="EOY13885">
    <property type="protein sequence ID" value="EOY13885"/>
    <property type="gene ID" value="TCM_032594"/>
</dbReference>
<organism evidence="1 2">
    <name type="scientific">Theobroma cacao</name>
    <name type="common">Cacao</name>
    <name type="synonym">Cocoa</name>
    <dbReference type="NCBI Taxonomy" id="3641"/>
    <lineage>
        <taxon>Eukaryota</taxon>
        <taxon>Viridiplantae</taxon>
        <taxon>Streptophyta</taxon>
        <taxon>Embryophyta</taxon>
        <taxon>Tracheophyta</taxon>
        <taxon>Spermatophyta</taxon>
        <taxon>Magnoliopsida</taxon>
        <taxon>eudicotyledons</taxon>
        <taxon>Gunneridae</taxon>
        <taxon>Pentapetalae</taxon>
        <taxon>rosids</taxon>
        <taxon>malvids</taxon>
        <taxon>Malvales</taxon>
        <taxon>Malvaceae</taxon>
        <taxon>Byttnerioideae</taxon>
        <taxon>Theobroma</taxon>
    </lineage>
</organism>
<evidence type="ECO:0000313" key="1">
    <source>
        <dbReference type="EMBL" id="EOY13885.1"/>
    </source>
</evidence>
<accession>A0A061F962</accession>